<keyword evidence="3" id="KW-0804">Transcription</keyword>
<accession>A0A1F5V818</accession>
<keyword evidence="1" id="KW-0805">Transcription regulation</keyword>
<keyword evidence="2" id="KW-0238">DNA-binding</keyword>
<dbReference type="PANTHER" id="PTHR42756:SF1">
    <property type="entry name" value="TRANSCRIPTIONAL REPRESSOR OF EMRAB OPERON"/>
    <property type="match status" value="1"/>
</dbReference>
<sequence length="154" mass="17901">MNNRRKLIERILENIHTIKHQIATEIHFFSPDIQITHSQWLVLHLVKINGTINIKDLANLLDTTSSAVTQIVDGLVNKGLLLRKRNPDDRRTLKIELSEKFKNQFDSIKNKSFKTLSLIFSVLDDDELLKYCELNDKIASKILLKEQIGKRKNK</sequence>
<dbReference type="AlphaFoldDB" id="A0A1F5V818"/>
<evidence type="ECO:0000256" key="2">
    <source>
        <dbReference type="ARBA" id="ARBA00023125"/>
    </source>
</evidence>
<reference evidence="5 6" key="1">
    <citation type="journal article" date="2016" name="Nat. Commun.">
        <title>Thousands of microbial genomes shed light on interconnected biogeochemical processes in an aquifer system.</title>
        <authorList>
            <person name="Anantharaman K."/>
            <person name="Brown C.T."/>
            <person name="Hug L.A."/>
            <person name="Sharon I."/>
            <person name="Castelle C.J."/>
            <person name="Probst A.J."/>
            <person name="Thomas B.C."/>
            <person name="Singh A."/>
            <person name="Wilkins M.J."/>
            <person name="Karaoz U."/>
            <person name="Brodie E.L."/>
            <person name="Williams K.H."/>
            <person name="Hubbard S.S."/>
            <person name="Banfield J.F."/>
        </authorList>
    </citation>
    <scope>NUCLEOTIDE SEQUENCE [LARGE SCALE GENOMIC DNA]</scope>
</reference>
<dbReference type="InterPro" id="IPR000835">
    <property type="entry name" value="HTH_MarR-typ"/>
</dbReference>
<organism evidence="5 6">
    <name type="scientific">Candidatus Fischerbacteria bacterium RBG_13_37_8</name>
    <dbReference type="NCBI Taxonomy" id="1817863"/>
    <lineage>
        <taxon>Bacteria</taxon>
        <taxon>Candidatus Fischeribacteriota</taxon>
    </lineage>
</organism>
<dbReference type="Pfam" id="PF01047">
    <property type="entry name" value="MarR"/>
    <property type="match status" value="1"/>
</dbReference>
<dbReference type="STRING" id="1817863.A2Y62_03360"/>
<dbReference type="InterPro" id="IPR036390">
    <property type="entry name" value="WH_DNA-bd_sf"/>
</dbReference>
<name>A0A1F5V818_9BACT</name>
<protein>
    <recommendedName>
        <fullName evidence="4">HTH marR-type domain-containing protein</fullName>
    </recommendedName>
</protein>
<dbReference type="PANTHER" id="PTHR42756">
    <property type="entry name" value="TRANSCRIPTIONAL REGULATOR, MARR"/>
    <property type="match status" value="1"/>
</dbReference>
<dbReference type="Gene3D" id="1.10.10.10">
    <property type="entry name" value="Winged helix-like DNA-binding domain superfamily/Winged helix DNA-binding domain"/>
    <property type="match status" value="1"/>
</dbReference>
<evidence type="ECO:0000256" key="3">
    <source>
        <dbReference type="ARBA" id="ARBA00023163"/>
    </source>
</evidence>
<evidence type="ECO:0000256" key="1">
    <source>
        <dbReference type="ARBA" id="ARBA00023015"/>
    </source>
</evidence>
<feature type="domain" description="HTH marR-type" evidence="4">
    <location>
        <begin position="8"/>
        <end position="140"/>
    </location>
</feature>
<dbReference type="PROSITE" id="PS50995">
    <property type="entry name" value="HTH_MARR_2"/>
    <property type="match status" value="1"/>
</dbReference>
<dbReference type="GO" id="GO:0003677">
    <property type="term" value="F:DNA binding"/>
    <property type="evidence" value="ECO:0007669"/>
    <property type="project" value="UniProtKB-KW"/>
</dbReference>
<evidence type="ECO:0000313" key="5">
    <source>
        <dbReference type="EMBL" id="OGF59577.1"/>
    </source>
</evidence>
<comment type="caution">
    <text evidence="5">The sequence shown here is derived from an EMBL/GenBank/DDBJ whole genome shotgun (WGS) entry which is preliminary data.</text>
</comment>
<dbReference type="InterPro" id="IPR036388">
    <property type="entry name" value="WH-like_DNA-bd_sf"/>
</dbReference>
<dbReference type="SMART" id="SM00347">
    <property type="entry name" value="HTH_MARR"/>
    <property type="match status" value="1"/>
</dbReference>
<dbReference type="Proteomes" id="UP000178943">
    <property type="component" value="Unassembled WGS sequence"/>
</dbReference>
<gene>
    <name evidence="5" type="ORF">A2Y62_03360</name>
</gene>
<proteinExistence type="predicted"/>
<evidence type="ECO:0000259" key="4">
    <source>
        <dbReference type="PROSITE" id="PS50995"/>
    </source>
</evidence>
<dbReference type="EMBL" id="MFGW01000209">
    <property type="protein sequence ID" value="OGF59577.1"/>
    <property type="molecule type" value="Genomic_DNA"/>
</dbReference>
<dbReference type="GO" id="GO:0003700">
    <property type="term" value="F:DNA-binding transcription factor activity"/>
    <property type="evidence" value="ECO:0007669"/>
    <property type="project" value="InterPro"/>
</dbReference>
<evidence type="ECO:0000313" key="6">
    <source>
        <dbReference type="Proteomes" id="UP000178943"/>
    </source>
</evidence>
<dbReference type="SUPFAM" id="SSF46785">
    <property type="entry name" value="Winged helix' DNA-binding domain"/>
    <property type="match status" value="1"/>
</dbReference>